<dbReference type="InterPro" id="IPR011006">
    <property type="entry name" value="CheY-like_superfamily"/>
</dbReference>
<dbReference type="EMBL" id="JBEHZE010000001">
    <property type="protein sequence ID" value="MEX6633576.1"/>
    <property type="molecule type" value="Genomic_DNA"/>
</dbReference>
<evidence type="ECO:0000259" key="2">
    <source>
        <dbReference type="PROSITE" id="PS50110"/>
    </source>
</evidence>
<reference evidence="3 4" key="1">
    <citation type="submission" date="2024-05" db="EMBL/GenBank/DDBJ databases">
        <title>Three bacterial strains, DH-69, EH-24, and ECK-19 isolated from coastal sediments.</title>
        <authorList>
            <person name="Ye Y.-Q."/>
            <person name="Du Z.-J."/>
        </authorList>
    </citation>
    <scope>NUCLEOTIDE SEQUENCE [LARGE SCALE GENOMIC DNA]</scope>
    <source>
        <strain evidence="3 4">ECK-19</strain>
    </source>
</reference>
<dbReference type="PANTHER" id="PTHR44520:SF2">
    <property type="entry name" value="RESPONSE REGULATOR RCP1"/>
    <property type="match status" value="1"/>
</dbReference>
<feature type="domain" description="Response regulatory" evidence="2">
    <location>
        <begin position="7"/>
        <end position="125"/>
    </location>
</feature>
<evidence type="ECO:0000313" key="3">
    <source>
        <dbReference type="EMBL" id="MEX6633576.1"/>
    </source>
</evidence>
<name>A0ABV3Z448_9PROT</name>
<dbReference type="InterPro" id="IPR001789">
    <property type="entry name" value="Sig_transdc_resp-reg_receiver"/>
</dbReference>
<sequence length="134" mass="15346">MNTQSNTVMLVEDDDIDAIALEKAIELYSSDIKTMRATEGEDALRQLSRDRPDLILMDIRMPRMDGRTALNKIKSDERLKSIPVVMMSTSESDEDVHYCYQNYANAYVVKPIGFDMSTKMVSNILNFWLKTAIQ</sequence>
<keyword evidence="4" id="KW-1185">Reference proteome</keyword>
<dbReference type="Proteomes" id="UP001560685">
    <property type="component" value="Unassembled WGS sequence"/>
</dbReference>
<proteinExistence type="predicted"/>
<dbReference type="PROSITE" id="PS50110">
    <property type="entry name" value="RESPONSE_REGULATORY"/>
    <property type="match status" value="1"/>
</dbReference>
<evidence type="ECO:0000256" key="1">
    <source>
        <dbReference type="PROSITE-ProRule" id="PRU00169"/>
    </source>
</evidence>
<dbReference type="SMART" id="SM00448">
    <property type="entry name" value="REC"/>
    <property type="match status" value="1"/>
</dbReference>
<organism evidence="3 4">
    <name type="scientific">Hyphococcus lacteus</name>
    <dbReference type="NCBI Taxonomy" id="3143536"/>
    <lineage>
        <taxon>Bacteria</taxon>
        <taxon>Pseudomonadati</taxon>
        <taxon>Pseudomonadota</taxon>
        <taxon>Alphaproteobacteria</taxon>
        <taxon>Parvularculales</taxon>
        <taxon>Parvularculaceae</taxon>
        <taxon>Hyphococcus</taxon>
    </lineage>
</organism>
<dbReference type="CDD" id="cd17557">
    <property type="entry name" value="REC_Rcp-like"/>
    <property type="match status" value="1"/>
</dbReference>
<evidence type="ECO:0000313" key="4">
    <source>
        <dbReference type="Proteomes" id="UP001560685"/>
    </source>
</evidence>
<dbReference type="Gene3D" id="3.40.50.2300">
    <property type="match status" value="1"/>
</dbReference>
<keyword evidence="1" id="KW-0597">Phosphoprotein</keyword>
<dbReference type="PANTHER" id="PTHR44520">
    <property type="entry name" value="RESPONSE REGULATOR RCP1-RELATED"/>
    <property type="match status" value="1"/>
</dbReference>
<protein>
    <submittedName>
        <fullName evidence="3">Response regulator</fullName>
    </submittedName>
</protein>
<dbReference type="RefSeq" id="WP_369313550.1">
    <property type="nucleotide sequence ID" value="NZ_JBEHZE010000001.1"/>
</dbReference>
<dbReference type="Pfam" id="PF00072">
    <property type="entry name" value="Response_reg"/>
    <property type="match status" value="1"/>
</dbReference>
<gene>
    <name evidence="3" type="ORF">ABFZ84_08435</name>
</gene>
<feature type="modified residue" description="4-aspartylphosphate" evidence="1">
    <location>
        <position position="58"/>
    </location>
</feature>
<dbReference type="InterPro" id="IPR052893">
    <property type="entry name" value="TCS_response_regulator"/>
</dbReference>
<accession>A0ABV3Z448</accession>
<comment type="caution">
    <text evidence="3">The sequence shown here is derived from an EMBL/GenBank/DDBJ whole genome shotgun (WGS) entry which is preliminary data.</text>
</comment>
<dbReference type="SUPFAM" id="SSF52172">
    <property type="entry name" value="CheY-like"/>
    <property type="match status" value="1"/>
</dbReference>